<dbReference type="EMBL" id="AP014545">
    <property type="protein sequence ID" value="BBB27353.1"/>
    <property type="molecule type" value="Genomic_DNA"/>
</dbReference>
<evidence type="ECO:0000313" key="1">
    <source>
        <dbReference type="EMBL" id="BBB27353.1"/>
    </source>
</evidence>
<keyword evidence="2" id="KW-1185">Reference proteome</keyword>
<dbReference type="Proteomes" id="UP000595663">
    <property type="component" value="Chromosome"/>
</dbReference>
<organism evidence="1 2">
    <name type="scientific">Amphritea japonica ATCC BAA-1530</name>
    <dbReference type="NCBI Taxonomy" id="1278309"/>
    <lineage>
        <taxon>Bacteria</taxon>
        <taxon>Pseudomonadati</taxon>
        <taxon>Pseudomonadota</taxon>
        <taxon>Gammaproteobacteria</taxon>
        <taxon>Oceanospirillales</taxon>
        <taxon>Oceanospirillaceae</taxon>
        <taxon>Amphritea</taxon>
    </lineage>
</organism>
<proteinExistence type="predicted"/>
<name>A0A7R6PDD0_9GAMM</name>
<dbReference type="AlphaFoldDB" id="A0A7R6PDD0"/>
<gene>
    <name evidence="1" type="ORF">AMJAP_2767</name>
</gene>
<protein>
    <submittedName>
        <fullName evidence="1">Uncharacterized protein</fullName>
    </submittedName>
</protein>
<evidence type="ECO:0000313" key="2">
    <source>
        <dbReference type="Proteomes" id="UP000595663"/>
    </source>
</evidence>
<dbReference type="RefSeq" id="WP_019623252.1">
    <property type="nucleotide sequence ID" value="NZ_AP014545.1"/>
</dbReference>
<sequence length="72" mass="8156">MVLFWPIQQELDCISGSGRILGKIKFDGYNDTHRFCPDNESLVLSDLEQSCIDERLSGLDSGKYSIPMQDDD</sequence>
<accession>A0A7R6PDD0</accession>
<dbReference type="OrthoDB" id="6106530at2"/>
<dbReference type="KEGG" id="ajp:AMJAP_2767"/>
<reference evidence="1 2" key="1">
    <citation type="journal article" date="2008" name="Int. J. Syst. Evol. Microbiol.">
        <title>Amphritea japonica sp. nov. and Amphritea balenae sp. nov., isolated from the sediment adjacent to sperm whale carcasses off Kagoshima, Japan.</title>
        <authorList>
            <person name="Miyazaki M."/>
            <person name="Nogi Y."/>
            <person name="Fujiwara Y."/>
            <person name="Kawato M."/>
            <person name="Nagahama T."/>
            <person name="Kubokawa K."/>
            <person name="Horikoshi K."/>
        </authorList>
    </citation>
    <scope>NUCLEOTIDE SEQUENCE [LARGE SCALE GENOMIC DNA]</scope>
    <source>
        <strain evidence="1 2">ATCC BAA-1530</strain>
    </source>
</reference>